<evidence type="ECO:0000313" key="2">
    <source>
        <dbReference type="EMBL" id="CEK82644.1"/>
    </source>
</evidence>
<protein>
    <recommendedName>
        <fullName evidence="3">MATH domain-containing protein</fullName>
    </recommendedName>
</protein>
<sequence length="313" mass="35013">AQQLPKPVFDIFVNKPEKKLTSKDLKCTDQTTNRQQHEAALKSTTSSKVSAELKNKNKMYARTSENNKPLNINTTKSSTSVPSNESPIKGTGVYIEAISNQVKDASLINSAKSSSLFKEKEGDNSLNKKEENKANTLENAPTMKDNSKTGNIVSGEQRVIKPIPSECATFTIDDSLTFSKSEYYMTPFYYTKSKVCKVRFRLYFSTDCKLNIFFLVSNGQFDNTVKWPISFTGNGFIYNASSQGYSPIWTLGPLKCSKPEPDTEIIFKTVVILKTHRSTIPDVTYQTICNKGFAIDNQLSFEWDLSAVENSGK</sequence>
<evidence type="ECO:0008006" key="3">
    <source>
        <dbReference type="Google" id="ProtNLM"/>
    </source>
</evidence>
<feature type="compositionally biased region" description="Basic and acidic residues" evidence="1">
    <location>
        <begin position="118"/>
        <end position="133"/>
    </location>
</feature>
<feature type="compositionally biased region" description="Polar residues" evidence="1">
    <location>
        <begin position="63"/>
        <end position="86"/>
    </location>
</feature>
<accession>A0A0B7ANM3</accession>
<reference evidence="2" key="1">
    <citation type="submission" date="2014-12" db="EMBL/GenBank/DDBJ databases">
        <title>Insight into the proteome of Arion vulgaris.</title>
        <authorList>
            <person name="Aradska J."/>
            <person name="Bulat T."/>
            <person name="Smidak R."/>
            <person name="Sarate P."/>
            <person name="Gangsoo J."/>
            <person name="Sialana F."/>
            <person name="Bilban M."/>
            <person name="Lubec G."/>
        </authorList>
    </citation>
    <scope>NUCLEOTIDE SEQUENCE</scope>
    <source>
        <tissue evidence="2">Skin</tissue>
    </source>
</reference>
<evidence type="ECO:0000256" key="1">
    <source>
        <dbReference type="SAM" id="MobiDB-lite"/>
    </source>
</evidence>
<feature type="region of interest" description="Disordered" evidence="1">
    <location>
        <begin position="31"/>
        <end position="86"/>
    </location>
</feature>
<name>A0A0B7ANM3_9EUPU</name>
<dbReference type="AlphaFoldDB" id="A0A0B7ANM3"/>
<feature type="non-terminal residue" evidence="2">
    <location>
        <position position="1"/>
    </location>
</feature>
<organism evidence="2">
    <name type="scientific">Arion vulgaris</name>
    <dbReference type="NCBI Taxonomy" id="1028688"/>
    <lineage>
        <taxon>Eukaryota</taxon>
        <taxon>Metazoa</taxon>
        <taxon>Spiralia</taxon>
        <taxon>Lophotrochozoa</taxon>
        <taxon>Mollusca</taxon>
        <taxon>Gastropoda</taxon>
        <taxon>Heterobranchia</taxon>
        <taxon>Euthyneura</taxon>
        <taxon>Panpulmonata</taxon>
        <taxon>Eupulmonata</taxon>
        <taxon>Stylommatophora</taxon>
        <taxon>Helicina</taxon>
        <taxon>Arionoidea</taxon>
        <taxon>Arionidae</taxon>
        <taxon>Arion</taxon>
    </lineage>
</organism>
<dbReference type="EMBL" id="HACG01035779">
    <property type="protein sequence ID" value="CEK82644.1"/>
    <property type="molecule type" value="Transcribed_RNA"/>
</dbReference>
<gene>
    <name evidence="2" type="primary">ORF132695</name>
</gene>
<proteinExistence type="predicted"/>
<feature type="region of interest" description="Disordered" evidence="1">
    <location>
        <begin position="118"/>
        <end position="150"/>
    </location>
</feature>